<dbReference type="InterPro" id="IPR017905">
    <property type="entry name" value="ERV/ALR_sulphydryl_oxidase"/>
</dbReference>
<organism evidence="2 3">
    <name type="scientific">Paramecium pentaurelia</name>
    <dbReference type="NCBI Taxonomy" id="43138"/>
    <lineage>
        <taxon>Eukaryota</taxon>
        <taxon>Sar</taxon>
        <taxon>Alveolata</taxon>
        <taxon>Ciliophora</taxon>
        <taxon>Intramacronucleata</taxon>
        <taxon>Oligohymenophorea</taxon>
        <taxon>Peniculida</taxon>
        <taxon>Parameciidae</taxon>
        <taxon>Paramecium</taxon>
    </lineage>
</organism>
<evidence type="ECO:0000259" key="1">
    <source>
        <dbReference type="PROSITE" id="PS51324"/>
    </source>
</evidence>
<sequence>MHNQVNERLQKPIFNFSEIHQRWGADCGCKNALEENIKKYSKGQN</sequence>
<feature type="domain" description="ERV/ALR sulfhydryl oxidase" evidence="1">
    <location>
        <begin position="1"/>
        <end position="23"/>
    </location>
</feature>
<accession>A0A8S1UF17</accession>
<dbReference type="GO" id="GO:0016972">
    <property type="term" value="F:thiol oxidase activity"/>
    <property type="evidence" value="ECO:0007669"/>
    <property type="project" value="InterPro"/>
</dbReference>
<evidence type="ECO:0000313" key="3">
    <source>
        <dbReference type="Proteomes" id="UP000689195"/>
    </source>
</evidence>
<evidence type="ECO:0000313" key="2">
    <source>
        <dbReference type="EMBL" id="CAD8161256.1"/>
    </source>
</evidence>
<name>A0A8S1UF17_9CILI</name>
<keyword evidence="3" id="KW-1185">Reference proteome</keyword>
<dbReference type="EMBL" id="CAJJDO010000036">
    <property type="protein sequence ID" value="CAD8161256.1"/>
    <property type="molecule type" value="Genomic_DNA"/>
</dbReference>
<reference evidence="2" key="1">
    <citation type="submission" date="2021-01" db="EMBL/GenBank/DDBJ databases">
        <authorList>
            <consortium name="Genoscope - CEA"/>
            <person name="William W."/>
        </authorList>
    </citation>
    <scope>NUCLEOTIDE SEQUENCE</scope>
</reference>
<proteinExistence type="predicted"/>
<dbReference type="PROSITE" id="PS51324">
    <property type="entry name" value="ERV_ALR"/>
    <property type="match status" value="1"/>
</dbReference>
<gene>
    <name evidence="2" type="ORF">PPENT_87.1.T0360079</name>
</gene>
<protein>
    <recommendedName>
        <fullName evidence="1">ERV/ALR sulfhydryl oxidase domain-containing protein</fullName>
    </recommendedName>
</protein>
<dbReference type="AlphaFoldDB" id="A0A8S1UF17"/>
<dbReference type="OrthoDB" id="17199at2759"/>
<comment type="caution">
    <text evidence="2">The sequence shown here is derived from an EMBL/GenBank/DDBJ whole genome shotgun (WGS) entry which is preliminary data.</text>
</comment>
<dbReference type="Proteomes" id="UP000689195">
    <property type="component" value="Unassembled WGS sequence"/>
</dbReference>